<organism evidence="2 3">
    <name type="scientific">Shewanella psychrophila</name>
    <dbReference type="NCBI Taxonomy" id="225848"/>
    <lineage>
        <taxon>Bacteria</taxon>
        <taxon>Pseudomonadati</taxon>
        <taxon>Pseudomonadota</taxon>
        <taxon>Gammaproteobacteria</taxon>
        <taxon>Alteromonadales</taxon>
        <taxon>Shewanellaceae</taxon>
        <taxon>Shewanella</taxon>
    </lineage>
</organism>
<reference evidence="2 3" key="1">
    <citation type="submission" date="2016-03" db="EMBL/GenBank/DDBJ databases">
        <title>Complete genome sequence of Shewanella psychrophila WP2, a deep sea bacterium isolated from west Pacific sediment.</title>
        <authorList>
            <person name="Xu G."/>
            <person name="Jian H."/>
        </authorList>
    </citation>
    <scope>NUCLEOTIDE SEQUENCE [LARGE SCALE GENOMIC DNA]</scope>
    <source>
        <strain evidence="2 3">WP2</strain>
    </source>
</reference>
<keyword evidence="1" id="KW-0472">Membrane</keyword>
<evidence type="ECO:0000313" key="2">
    <source>
        <dbReference type="EMBL" id="AQS40544.1"/>
    </source>
</evidence>
<dbReference type="OrthoDB" id="6199345at2"/>
<evidence type="ECO:0000313" key="3">
    <source>
        <dbReference type="Proteomes" id="UP000189545"/>
    </source>
</evidence>
<dbReference type="STRING" id="225848.Sps_05480"/>
<dbReference type="EMBL" id="CP014782">
    <property type="protein sequence ID" value="AQS40544.1"/>
    <property type="molecule type" value="Genomic_DNA"/>
</dbReference>
<evidence type="ECO:0000256" key="1">
    <source>
        <dbReference type="SAM" id="Phobius"/>
    </source>
</evidence>
<keyword evidence="1" id="KW-0812">Transmembrane</keyword>
<dbReference type="Proteomes" id="UP000189545">
    <property type="component" value="Chromosome"/>
</dbReference>
<sequence>MNNLGSGSIDSRFKQAAKLYIEEESLDDDQLAKIELLLAGNLEDNNTEKLEQRDFQKASYNPNKPAYIYEQALERGPAKSHFAANRGKYSLFALTASLILVVVLSVNFYPGSQGIRWKIADEVAMNHIKMKPMELKSDSLAPLRDYFTELDFSVVGSDLFAKQNYTMLGGRYCSIQGVTAAQIRYQTELGQKITLYEVAYDPKIYGDMPKIEQGEAPLSLDVKGVSVLLWVEKGLLMAEARNLD</sequence>
<keyword evidence="1" id="KW-1133">Transmembrane helix</keyword>
<dbReference type="KEGG" id="spsw:Sps_05480"/>
<dbReference type="AlphaFoldDB" id="A0A1S6HYM5"/>
<feature type="transmembrane region" description="Helical" evidence="1">
    <location>
        <begin position="89"/>
        <end position="109"/>
    </location>
</feature>
<keyword evidence="3" id="KW-1185">Reference proteome</keyword>
<proteinExistence type="predicted"/>
<name>A0A1S6HYM5_9GAMM</name>
<gene>
    <name evidence="2" type="ORF">Sps_05480</name>
</gene>
<dbReference type="RefSeq" id="WP_077755322.1">
    <property type="nucleotide sequence ID" value="NZ_CP014782.1"/>
</dbReference>
<accession>A0A1S6HYM5</accession>
<protein>
    <submittedName>
        <fullName evidence="2">Uncharacterized protein</fullName>
    </submittedName>
</protein>